<dbReference type="AlphaFoldDB" id="A0A7J7Y598"/>
<dbReference type="PANTHER" id="PTHR48195:SF1">
    <property type="entry name" value="RIKEN CDNA 2410002F23 GENE"/>
    <property type="match status" value="1"/>
</dbReference>
<accession>A0A7J7Y598</accession>
<dbReference type="GO" id="GO:0005794">
    <property type="term" value="C:Golgi apparatus"/>
    <property type="evidence" value="ECO:0007669"/>
    <property type="project" value="TreeGrafter"/>
</dbReference>
<dbReference type="InterPro" id="IPR053270">
    <property type="entry name" value="Fv1_restriction_factor"/>
</dbReference>
<sequence>MGMRHAIFNPNMQGPDDELFTASIRDLVLDTVPASAFGTLVAILTPYVGRWIHEVTTAMATLGDVESWRRRKLRQVVRFVETWKPKSKVKGQGHGPQRVTHAQMWRGLVAAGVDREKIDRQPNVLLLELWKQLRPEQQFWRSLKEKSGKARPVSL</sequence>
<organism evidence="1 2">
    <name type="scientific">Rhinolophus ferrumequinum</name>
    <name type="common">Greater horseshoe bat</name>
    <dbReference type="NCBI Taxonomy" id="59479"/>
    <lineage>
        <taxon>Eukaryota</taxon>
        <taxon>Metazoa</taxon>
        <taxon>Chordata</taxon>
        <taxon>Craniata</taxon>
        <taxon>Vertebrata</taxon>
        <taxon>Euteleostomi</taxon>
        <taxon>Mammalia</taxon>
        <taxon>Eutheria</taxon>
        <taxon>Laurasiatheria</taxon>
        <taxon>Chiroptera</taxon>
        <taxon>Yinpterochiroptera</taxon>
        <taxon>Rhinolophoidea</taxon>
        <taxon>Rhinolophidae</taxon>
        <taxon>Rhinolophinae</taxon>
        <taxon>Rhinolophus</taxon>
    </lineage>
</organism>
<dbReference type="GO" id="GO:0009615">
    <property type="term" value="P:response to virus"/>
    <property type="evidence" value="ECO:0007669"/>
    <property type="project" value="TreeGrafter"/>
</dbReference>
<comment type="caution">
    <text evidence="1">The sequence shown here is derived from an EMBL/GenBank/DDBJ whole genome shotgun (WGS) entry which is preliminary data.</text>
</comment>
<evidence type="ECO:0000313" key="1">
    <source>
        <dbReference type="EMBL" id="KAF6357055.1"/>
    </source>
</evidence>
<reference evidence="1 2" key="1">
    <citation type="journal article" date="2020" name="Nature">
        <title>Six reference-quality genomes reveal evolution of bat adaptations.</title>
        <authorList>
            <person name="Jebb D."/>
            <person name="Huang Z."/>
            <person name="Pippel M."/>
            <person name="Hughes G.M."/>
            <person name="Lavrichenko K."/>
            <person name="Devanna P."/>
            <person name="Winkler S."/>
            <person name="Jermiin L.S."/>
            <person name="Skirmuntt E.C."/>
            <person name="Katzourakis A."/>
            <person name="Burkitt-Gray L."/>
            <person name="Ray D.A."/>
            <person name="Sullivan K.A.M."/>
            <person name="Roscito J.G."/>
            <person name="Kirilenko B.M."/>
            <person name="Davalos L.M."/>
            <person name="Corthals A.P."/>
            <person name="Power M.L."/>
            <person name="Jones G."/>
            <person name="Ransome R.D."/>
            <person name="Dechmann D.K.N."/>
            <person name="Locatelli A.G."/>
            <person name="Puechmaille S.J."/>
            <person name="Fedrigo O."/>
            <person name="Jarvis E.D."/>
            <person name="Hiller M."/>
            <person name="Vernes S.C."/>
            <person name="Myers E.W."/>
            <person name="Teeling E.C."/>
        </authorList>
    </citation>
    <scope>NUCLEOTIDE SEQUENCE [LARGE SCALE GENOMIC DNA]</scope>
    <source>
        <strain evidence="1">MRhiFer1</strain>
        <tissue evidence="1">Lung</tissue>
    </source>
</reference>
<dbReference type="Proteomes" id="UP000585614">
    <property type="component" value="Unassembled WGS sequence"/>
</dbReference>
<dbReference type="PANTHER" id="PTHR48195">
    <property type="entry name" value="FRIEND VIRUS SUSCEPTIBILITY PROTEIN 1"/>
    <property type="match status" value="1"/>
</dbReference>
<proteinExistence type="predicted"/>
<evidence type="ECO:0000313" key="2">
    <source>
        <dbReference type="Proteomes" id="UP000585614"/>
    </source>
</evidence>
<gene>
    <name evidence="1" type="ORF">mRhiFer1_009988</name>
</gene>
<name>A0A7J7Y598_RHIFE</name>
<dbReference type="EMBL" id="JACAGC010000007">
    <property type="protein sequence ID" value="KAF6357055.1"/>
    <property type="molecule type" value="Genomic_DNA"/>
</dbReference>
<protein>
    <submittedName>
        <fullName evidence="1">Uncharacterized protein</fullName>
    </submittedName>
</protein>